<dbReference type="Gene3D" id="3.30.470.20">
    <property type="entry name" value="ATP-grasp fold, B domain"/>
    <property type="match status" value="1"/>
</dbReference>
<gene>
    <name evidence="1" type="ordered locus">Rru_A0896</name>
</gene>
<reference evidence="1 2" key="1">
    <citation type="journal article" date="2011" name="Stand. Genomic Sci.">
        <title>Complete genome sequence of Rhodospirillum rubrum type strain (S1).</title>
        <authorList>
            <person name="Munk A.C."/>
            <person name="Copeland A."/>
            <person name="Lucas S."/>
            <person name="Lapidus A."/>
            <person name="Del Rio T.G."/>
            <person name="Barry K."/>
            <person name="Detter J.C."/>
            <person name="Hammon N."/>
            <person name="Israni S."/>
            <person name="Pitluck S."/>
            <person name="Brettin T."/>
            <person name="Bruce D."/>
            <person name="Han C."/>
            <person name="Tapia R."/>
            <person name="Gilna P."/>
            <person name="Schmutz J."/>
            <person name="Larimer F."/>
            <person name="Land M."/>
            <person name="Kyrpides N.C."/>
            <person name="Mavromatis K."/>
            <person name="Richardson P."/>
            <person name="Rohde M."/>
            <person name="Goker M."/>
            <person name="Klenk H.P."/>
            <person name="Zhang Y."/>
            <person name="Roberts G.P."/>
            <person name="Reslewic S."/>
            <person name="Schwartz D.C."/>
        </authorList>
    </citation>
    <scope>NUCLEOTIDE SEQUENCE [LARGE SCALE GENOMIC DNA]</scope>
    <source>
        <strain evidence="2">ATCC 11170 / ATH 1.1.1 / DSM 467 / LMG 4362 / NCIMB 8255 / S1</strain>
    </source>
</reference>
<dbReference type="EnsemblBacteria" id="ABC21697">
    <property type="protein sequence ID" value="ABC21697"/>
    <property type="gene ID" value="Rru_A0896"/>
</dbReference>
<dbReference type="STRING" id="269796.Rru_A0896"/>
<protein>
    <recommendedName>
        <fullName evidence="3">ATP-grasp domain-containing protein</fullName>
    </recommendedName>
</protein>
<proteinExistence type="predicted"/>
<dbReference type="Proteomes" id="UP000001929">
    <property type="component" value="Chromosome"/>
</dbReference>
<dbReference type="HOGENOM" id="CLU_052967_3_0_5"/>
<dbReference type="RefSeq" id="WP_011388651.1">
    <property type="nucleotide sequence ID" value="NC_007643.1"/>
</dbReference>
<dbReference type="Pfam" id="PF15632">
    <property type="entry name" value="ATPgrasp_Ter"/>
    <property type="match status" value="1"/>
</dbReference>
<dbReference type="PATRIC" id="fig|269796.9.peg.952"/>
<dbReference type="SUPFAM" id="SSF56059">
    <property type="entry name" value="Glutathione synthetase ATP-binding domain-like"/>
    <property type="match status" value="1"/>
</dbReference>
<dbReference type="AlphaFoldDB" id="Q2RVZ8"/>
<dbReference type="Gene3D" id="3.40.50.20">
    <property type="match status" value="1"/>
</dbReference>
<dbReference type="PhylomeDB" id="Q2RVZ8"/>
<sequence>MKVWFNRGLSNTYDALTIIRAADHAGAFGLLASHSDETNAVGKAADTFFVEPAGLEDDAYGAWCLEQCRARGVDLFVPQRRRQVIGRQRAAFEAAGVRLSIMAEPAVMDLVDQKHAFYDDLIGSGVAVPPYRLFRGLEEFDLACAELGGEAAQLCVKPSVGVYAAGFRILEREGCELKRILSGDGFRTSFAAFREALAGSSQDRDMMVMTYLPGVERSVDVLACRGTLVRAVSRVKVGSHQVLETTGPSIDMAALLTRRYGLDGVFNLQTREGDGIPYLLEINSRMSGGLIYSCQSGVALPYWNILLTLGMAGPQDVPPAKAGLRVAPIQGCLQV</sequence>
<name>Q2RVZ8_RHORT</name>
<dbReference type="PIRSF" id="PIRSF029120">
    <property type="entry name" value="UCP029120"/>
    <property type="match status" value="1"/>
</dbReference>
<evidence type="ECO:0008006" key="3">
    <source>
        <dbReference type="Google" id="ProtNLM"/>
    </source>
</evidence>
<organism evidence="1 2">
    <name type="scientific">Rhodospirillum rubrum (strain ATCC 11170 / ATH 1.1.1 / DSM 467 / LMG 4362 / NCIMB 8255 / S1)</name>
    <dbReference type="NCBI Taxonomy" id="269796"/>
    <lineage>
        <taxon>Bacteria</taxon>
        <taxon>Pseudomonadati</taxon>
        <taxon>Pseudomonadota</taxon>
        <taxon>Alphaproteobacteria</taxon>
        <taxon>Rhodospirillales</taxon>
        <taxon>Rhodospirillaceae</taxon>
        <taxon>Rhodospirillum</taxon>
    </lineage>
</organism>
<accession>Q2RVZ8</accession>
<keyword evidence="2" id="KW-1185">Reference proteome</keyword>
<evidence type="ECO:0000313" key="1">
    <source>
        <dbReference type="EMBL" id="ABC21697.1"/>
    </source>
</evidence>
<dbReference type="InterPro" id="IPR011226">
    <property type="entry name" value="ATP-grasp_fam"/>
</dbReference>
<dbReference type="EMBL" id="CP000230">
    <property type="protein sequence ID" value="ABC21697.1"/>
    <property type="molecule type" value="Genomic_DNA"/>
</dbReference>
<dbReference type="eggNOG" id="COG2232">
    <property type="taxonomic scope" value="Bacteria"/>
</dbReference>
<evidence type="ECO:0000313" key="2">
    <source>
        <dbReference type="Proteomes" id="UP000001929"/>
    </source>
</evidence>
<dbReference type="KEGG" id="rru:Rru_A0896"/>